<proteinExistence type="predicted"/>
<sequence length="297" mass="30662">MTAVWVAIVPGAAVGVAVACVVAALARPAPIHLTAALTRLSQDDTAAGATRRSRAEQVLARLAARSARSSNRWWGIPAADLAVLDVTAARYLARRARWAVGGAAFGAALAMLATAAGLGVPLGWSVPAALAGAVAAAMVPPLAVADDAATRREEFRSAVIAYLDLVAQERMAGRAAAQALSEAADVFDGWAFTRIRGTLAHAQRAGHLPWEALTRLADRMSSPELADVADIASTAADGAAVHATLTAKATGLRRAALATEKAAANTRSQRLTLPVTLLLLGFLLLVLYPAVIRLFTT</sequence>
<comment type="caution">
    <text evidence="6">The sequence shown here is derived from an EMBL/GenBank/DDBJ whole genome shotgun (WGS) entry which is preliminary data.</text>
</comment>
<evidence type="ECO:0000256" key="1">
    <source>
        <dbReference type="ARBA" id="ARBA00004651"/>
    </source>
</evidence>
<gene>
    <name evidence="6" type="ORF">BAY60_18770</name>
</gene>
<dbReference type="RefSeq" id="WP_112282543.1">
    <property type="nucleotide sequence ID" value="NZ_MASW01000003.1"/>
</dbReference>
<dbReference type="AlphaFoldDB" id="A0A2V4AWJ3"/>
<comment type="subcellular location">
    <subcellularLocation>
        <location evidence="1">Cell membrane</location>
        <topology evidence="1">Multi-pass membrane protein</topology>
    </subcellularLocation>
</comment>
<evidence type="ECO:0000256" key="5">
    <source>
        <dbReference type="ARBA" id="ARBA00023136"/>
    </source>
</evidence>
<reference evidence="6 7" key="1">
    <citation type="submission" date="2016-07" db="EMBL/GenBank/DDBJ databases">
        <title>Draft genome sequence of Prauserella muralis DSM 45305, isolated from a mould-covered wall in an indoor environment.</title>
        <authorList>
            <person name="Ruckert C."/>
            <person name="Albersmeier A."/>
            <person name="Jiang C.-L."/>
            <person name="Jiang Y."/>
            <person name="Kalinowski J."/>
            <person name="Schneider O."/>
            <person name="Winkler A."/>
            <person name="Zotchev S.B."/>
        </authorList>
    </citation>
    <scope>NUCLEOTIDE SEQUENCE [LARGE SCALE GENOMIC DNA]</scope>
    <source>
        <strain evidence="6 7">DSM 45305</strain>
    </source>
</reference>
<dbReference type="GO" id="GO:0005886">
    <property type="term" value="C:plasma membrane"/>
    <property type="evidence" value="ECO:0007669"/>
    <property type="project" value="UniProtKB-SubCell"/>
</dbReference>
<keyword evidence="7" id="KW-1185">Reference proteome</keyword>
<keyword evidence="3" id="KW-0812">Transmembrane</keyword>
<evidence type="ECO:0000313" key="7">
    <source>
        <dbReference type="Proteomes" id="UP000249915"/>
    </source>
</evidence>
<dbReference type="PANTHER" id="PTHR35007">
    <property type="entry name" value="INTEGRAL MEMBRANE PROTEIN-RELATED"/>
    <property type="match status" value="1"/>
</dbReference>
<evidence type="ECO:0000256" key="3">
    <source>
        <dbReference type="ARBA" id="ARBA00022692"/>
    </source>
</evidence>
<dbReference type="Pfam" id="PF00482">
    <property type="entry name" value="T2SSF"/>
    <property type="match status" value="1"/>
</dbReference>
<dbReference type="OrthoDB" id="5243064at2"/>
<keyword evidence="2" id="KW-1003">Cell membrane</keyword>
<dbReference type="EMBL" id="MASW01000003">
    <property type="protein sequence ID" value="PXY25419.1"/>
    <property type="molecule type" value="Genomic_DNA"/>
</dbReference>
<evidence type="ECO:0000256" key="4">
    <source>
        <dbReference type="ARBA" id="ARBA00022989"/>
    </source>
</evidence>
<keyword evidence="4" id="KW-1133">Transmembrane helix</keyword>
<evidence type="ECO:0000256" key="2">
    <source>
        <dbReference type="ARBA" id="ARBA00022475"/>
    </source>
</evidence>
<dbReference type="PANTHER" id="PTHR35007:SF1">
    <property type="entry name" value="PILUS ASSEMBLY PROTEIN"/>
    <property type="match status" value="1"/>
</dbReference>
<protein>
    <submittedName>
        <fullName evidence="6">Pilus assembly protein TadB</fullName>
    </submittedName>
</protein>
<organism evidence="6 7">
    <name type="scientific">Prauserella muralis</name>
    <dbReference type="NCBI Taxonomy" id="588067"/>
    <lineage>
        <taxon>Bacteria</taxon>
        <taxon>Bacillati</taxon>
        <taxon>Actinomycetota</taxon>
        <taxon>Actinomycetes</taxon>
        <taxon>Pseudonocardiales</taxon>
        <taxon>Pseudonocardiaceae</taxon>
        <taxon>Prauserella</taxon>
    </lineage>
</organism>
<keyword evidence="5" id="KW-0472">Membrane</keyword>
<evidence type="ECO:0000313" key="6">
    <source>
        <dbReference type="EMBL" id="PXY25419.1"/>
    </source>
</evidence>
<dbReference type="Proteomes" id="UP000249915">
    <property type="component" value="Unassembled WGS sequence"/>
</dbReference>
<accession>A0A2V4AWJ3</accession>
<name>A0A2V4AWJ3_9PSEU</name>
<dbReference type="InterPro" id="IPR018076">
    <property type="entry name" value="T2SS_GspF_dom"/>
</dbReference>